<dbReference type="EMBL" id="BQXS01011306">
    <property type="protein sequence ID" value="GKT36808.1"/>
    <property type="molecule type" value="Genomic_DNA"/>
</dbReference>
<proteinExistence type="predicted"/>
<dbReference type="PANTHER" id="PTHR15505:SF4">
    <property type="entry name" value="RIIA DOMAIN-CONTAINING PROTEIN 1"/>
    <property type="match status" value="1"/>
</dbReference>
<protein>
    <recommendedName>
        <fullName evidence="1">RIIa domain-containing protein</fullName>
    </recommendedName>
</protein>
<evidence type="ECO:0000313" key="2">
    <source>
        <dbReference type="EMBL" id="GKT36808.1"/>
    </source>
</evidence>
<dbReference type="InterPro" id="IPR047501">
    <property type="entry name" value="DD_CATIP"/>
</dbReference>
<dbReference type="SUPFAM" id="SSF47391">
    <property type="entry name" value="Dimerization-anchoring domain of cAMP-dependent PK regulatory subunit"/>
    <property type="match status" value="1"/>
</dbReference>
<keyword evidence="3" id="KW-1185">Reference proteome</keyword>
<evidence type="ECO:0000259" key="1">
    <source>
        <dbReference type="Pfam" id="PF02197"/>
    </source>
</evidence>
<sequence>MNIDYSKRLEDREQEVKEEHIKYLEEHPELQQLMSDFLADILVEKPEDVIEFAIQFFSRISGHSDPTKEDEKDP</sequence>
<dbReference type="InterPro" id="IPR003117">
    <property type="entry name" value="cAMP_dep_PK_reg_su_I/II_a/b"/>
</dbReference>
<gene>
    <name evidence="2" type="ORF">ADUPG1_009708</name>
</gene>
<reference evidence="2" key="1">
    <citation type="submission" date="2022-03" db="EMBL/GenBank/DDBJ databases">
        <title>Draft genome sequence of Aduncisulcus paluster, a free-living microaerophilic Fornicata.</title>
        <authorList>
            <person name="Yuyama I."/>
            <person name="Kume K."/>
            <person name="Tamura T."/>
            <person name="Inagaki Y."/>
            <person name="Hashimoto T."/>
        </authorList>
    </citation>
    <scope>NUCLEOTIDE SEQUENCE</scope>
    <source>
        <strain evidence="2">NY0171</strain>
    </source>
</reference>
<dbReference type="CDD" id="cd22973">
    <property type="entry name" value="DD_CATIP"/>
    <property type="match status" value="1"/>
</dbReference>
<dbReference type="Proteomes" id="UP001057375">
    <property type="component" value="Unassembled WGS sequence"/>
</dbReference>
<accession>A0ABQ5KYQ3</accession>
<comment type="caution">
    <text evidence="2">The sequence shown here is derived from an EMBL/GenBank/DDBJ whole genome shotgun (WGS) entry which is preliminary data.</text>
</comment>
<dbReference type="Pfam" id="PF02197">
    <property type="entry name" value="RIIa"/>
    <property type="match status" value="1"/>
</dbReference>
<name>A0ABQ5KYQ3_9EUKA</name>
<dbReference type="Gene3D" id="1.20.890.10">
    <property type="entry name" value="cAMP-dependent protein kinase regulatory subunit, dimerization-anchoring domain"/>
    <property type="match status" value="1"/>
</dbReference>
<organism evidence="2 3">
    <name type="scientific">Aduncisulcus paluster</name>
    <dbReference type="NCBI Taxonomy" id="2918883"/>
    <lineage>
        <taxon>Eukaryota</taxon>
        <taxon>Metamonada</taxon>
        <taxon>Carpediemonas-like organisms</taxon>
        <taxon>Aduncisulcus</taxon>
    </lineage>
</organism>
<feature type="domain" description="RIIa" evidence="1">
    <location>
        <begin position="29"/>
        <end position="59"/>
    </location>
</feature>
<evidence type="ECO:0000313" key="3">
    <source>
        <dbReference type="Proteomes" id="UP001057375"/>
    </source>
</evidence>
<dbReference type="PANTHER" id="PTHR15505">
    <property type="entry name" value="RIIA DOMAIN-CONTAINING PROTEIN 1"/>
    <property type="match status" value="1"/>
</dbReference>